<feature type="short sequence motif" description="'KMSKS' region" evidence="12">
    <location>
        <begin position="594"/>
        <end position="598"/>
    </location>
</feature>
<dbReference type="FunFam" id="1.10.730.20:FF:000001">
    <property type="entry name" value="Isoleucine--tRNA ligase"/>
    <property type="match status" value="1"/>
</dbReference>
<dbReference type="FunFam" id="3.90.740.10:FF:000006">
    <property type="entry name" value="Isoleucine--tRNA ligase"/>
    <property type="match status" value="1"/>
</dbReference>
<evidence type="ECO:0000256" key="9">
    <source>
        <dbReference type="ARBA" id="ARBA00023146"/>
    </source>
</evidence>
<dbReference type="InterPro" id="IPR002301">
    <property type="entry name" value="Ile-tRNA-ligase"/>
</dbReference>
<dbReference type="InterPro" id="IPR001412">
    <property type="entry name" value="aa-tRNA-synth_I_CS"/>
</dbReference>
<dbReference type="Gene3D" id="1.10.10.830">
    <property type="entry name" value="Ile-tRNA synthetase CP2 domain-like"/>
    <property type="match status" value="1"/>
</dbReference>
<dbReference type="NCBIfam" id="TIGR00392">
    <property type="entry name" value="ileS"/>
    <property type="match status" value="1"/>
</dbReference>
<dbReference type="PANTHER" id="PTHR42765">
    <property type="entry name" value="SOLEUCYL-TRNA SYNTHETASE"/>
    <property type="match status" value="1"/>
</dbReference>
<feature type="binding site" evidence="12">
    <location>
        <position position="889"/>
    </location>
    <ligand>
        <name>Zn(2+)</name>
        <dbReference type="ChEBI" id="CHEBI:29105"/>
    </ligand>
</feature>
<evidence type="ECO:0000256" key="11">
    <source>
        <dbReference type="ARBA" id="ARBA00048359"/>
    </source>
</evidence>
<dbReference type="Pfam" id="PF08264">
    <property type="entry name" value="Anticodon_1"/>
    <property type="match status" value="1"/>
</dbReference>
<comment type="domain">
    <text evidence="12">IleRS has two distinct active sites: one for aminoacylation and one for editing. The misactivated valine is translocated from the active site to the editing site, which sterically excludes the correctly activated isoleucine. The single editing site contains two valyl binding pockets, one specific for each substrate (Val-AMP or Val-tRNA(Ile)).</text>
</comment>
<dbReference type="InterPro" id="IPR009008">
    <property type="entry name" value="Val/Leu/Ile-tRNA-synth_edit"/>
</dbReference>
<keyword evidence="7 12" id="KW-0067">ATP-binding</keyword>
<dbReference type="InterPro" id="IPR013155">
    <property type="entry name" value="M/V/L/I-tRNA-synth_anticd-bd"/>
</dbReference>
<keyword evidence="6 12" id="KW-0547">Nucleotide-binding</keyword>
<organism evidence="16 17">
    <name type="scientific">Halalkalibacter alkaliphilus</name>
    <dbReference type="NCBI Taxonomy" id="2917993"/>
    <lineage>
        <taxon>Bacteria</taxon>
        <taxon>Bacillati</taxon>
        <taxon>Bacillota</taxon>
        <taxon>Bacilli</taxon>
        <taxon>Bacillales</taxon>
        <taxon>Bacillaceae</taxon>
        <taxon>Halalkalibacter</taxon>
    </lineage>
</organism>
<evidence type="ECO:0000256" key="3">
    <source>
        <dbReference type="ARBA" id="ARBA00011245"/>
    </source>
</evidence>
<dbReference type="InterPro" id="IPR002300">
    <property type="entry name" value="aa-tRNA-synth_Ia"/>
</dbReference>
<protein>
    <recommendedName>
        <fullName evidence="12">Isoleucine--tRNA ligase</fullName>
        <ecNumber evidence="12">6.1.1.5</ecNumber>
    </recommendedName>
    <alternativeName>
        <fullName evidence="12">Isoleucyl-tRNA synthetase</fullName>
        <shortName evidence="12">IleRS</shortName>
    </alternativeName>
</protein>
<dbReference type="PRINTS" id="PR00984">
    <property type="entry name" value="TRNASYNTHILE"/>
</dbReference>
<dbReference type="Pfam" id="PF06827">
    <property type="entry name" value="zf-FPG_IleRS"/>
    <property type="match status" value="1"/>
</dbReference>
<dbReference type="GO" id="GO:0000049">
    <property type="term" value="F:tRNA binding"/>
    <property type="evidence" value="ECO:0007669"/>
    <property type="project" value="InterPro"/>
</dbReference>
<evidence type="ECO:0000256" key="7">
    <source>
        <dbReference type="ARBA" id="ARBA00022840"/>
    </source>
</evidence>
<accession>A0A9X1ZXW4</accession>
<evidence type="ECO:0000256" key="6">
    <source>
        <dbReference type="ARBA" id="ARBA00022741"/>
    </source>
</evidence>
<reference evidence="16" key="1">
    <citation type="submission" date="2022-02" db="EMBL/GenBank/DDBJ databases">
        <title>Halalkalibacter sp. nov. isolated from Lonar Lake, India.</title>
        <authorList>
            <person name="Joshi A."/>
            <person name="Thite S."/>
            <person name="Lodha T."/>
        </authorList>
    </citation>
    <scope>NUCLEOTIDE SEQUENCE</scope>
    <source>
        <strain evidence="16">MEB205</strain>
    </source>
</reference>
<keyword evidence="9 12" id="KW-0030">Aminoacyl-tRNA synthetase</keyword>
<dbReference type="SUPFAM" id="SSF50677">
    <property type="entry name" value="ValRS/IleRS/LeuRS editing domain"/>
    <property type="match status" value="1"/>
</dbReference>
<feature type="short sequence motif" description="'HIGH' region" evidence="12">
    <location>
        <begin position="57"/>
        <end position="67"/>
    </location>
</feature>
<feature type="binding site" evidence="12">
    <location>
        <position position="597"/>
    </location>
    <ligand>
        <name>ATP</name>
        <dbReference type="ChEBI" id="CHEBI:30616"/>
    </ligand>
</feature>
<evidence type="ECO:0000256" key="4">
    <source>
        <dbReference type="ARBA" id="ARBA00022490"/>
    </source>
</evidence>
<dbReference type="FunFam" id="1.10.10.830:FF:000001">
    <property type="entry name" value="Isoleucine--tRNA ligase"/>
    <property type="match status" value="1"/>
</dbReference>
<dbReference type="GO" id="GO:0004822">
    <property type="term" value="F:isoleucine-tRNA ligase activity"/>
    <property type="evidence" value="ECO:0007669"/>
    <property type="project" value="UniProtKB-UniRule"/>
</dbReference>
<evidence type="ECO:0000256" key="5">
    <source>
        <dbReference type="ARBA" id="ARBA00022598"/>
    </source>
</evidence>
<feature type="domain" description="Zinc finger FPG/IleRS-type" evidence="14">
    <location>
        <begin position="883"/>
        <end position="910"/>
    </location>
</feature>
<dbReference type="AlphaFoldDB" id="A0A9X1ZXW4"/>
<dbReference type="RefSeq" id="WP_250095305.1">
    <property type="nucleotide sequence ID" value="NZ_JAKRYL010000003.1"/>
</dbReference>
<sequence length="920" mass="104600">MDYKDTLLMPKTEFPMRGNLPNREPERQEKWDEMDIYKKVQERTEGRPLFVLHDGPPYANGDIHMGHALNKILKDIIVRYKSMSGYHAPYVPGWDTHGLPIETALTKSGKVNRKSMSVAEFRKLCEEYARKQIDRQREQFIRLGVRGDWWNPYVTLDKAYEAQQIKVFGEMAKKGHIYKGKKPVYWSPSSESALAEAEIEYQDKRSPSIYVAFKVKEGNGVLTGDESIIIWTTTPWTIPANLGISVHPELDYNVVAVGEKKYVVAAGLLESLQKEFEWENVEVVKTLKGSELEYVKAEHPIYDRDSLVMCGEHVTLDAGTGCVHTAPGHGEEDFIVGQKYGLDVLCPVDDKGNMTEEAPGFEGLFYDAANKPITEKLDELGALLKLTFITHSYAHDWRTKKPVIYRATAQWFASIENFRNDLLKAIEEVEWMPKWGETRLFNMVRDRGDWCISRQRAWGVPIPVFYGENGEPIITDETINHVSNLFREHGSNIWFEWDTDQLLPEGFTSEHSPNGTFTREMDIMDVWFDSGSSHQAVLEERDELERPADLYLEGSDQYRGWFNSSLSTSVAITGKAPYKGVLSHGFALDGEGRKMSKSIGNVVIPNDVMKQLGADILRLWVASVDYQADVRVSDKILKQVSESYRKIRNTFRFLLGNLHDFDPATNYVKDLKDVDLFMLVKLNEVIEKVEQAYDQYQFSTVYHTIHNFCTIELSSFYMDLAKDTLYIEHADHPSRRAIQTVMYEVLISLTKLVSPILSHTADEVWEHIPAVSEESVQLTDMPAVTSFGDVEALKAKWNHFMSVRDDVLKALEQARNEKKIGKSLTAAITLYTSGEVRALLKDISQLEKLFIVSGVSLAGEVNEAPTDAVVFEQLAIVVEQAKGDTCERCWVVSETVGNDQEHSGLCSSCAETVKKYYVKN</sequence>
<dbReference type="InterPro" id="IPR009080">
    <property type="entry name" value="tRNAsynth_Ia_anticodon-bd"/>
</dbReference>
<dbReference type="CDD" id="cd07960">
    <property type="entry name" value="Anticodon_Ia_Ile_BEm"/>
    <property type="match status" value="1"/>
</dbReference>
<feature type="binding site" evidence="12">
    <location>
        <position position="906"/>
    </location>
    <ligand>
        <name>Zn(2+)</name>
        <dbReference type="ChEBI" id="CHEBI:29105"/>
    </ligand>
</feature>
<dbReference type="EMBL" id="JAKRYL010000003">
    <property type="protein sequence ID" value="MCL7746391.1"/>
    <property type="molecule type" value="Genomic_DNA"/>
</dbReference>
<dbReference type="Proteomes" id="UP001139150">
    <property type="component" value="Unassembled WGS sequence"/>
</dbReference>
<feature type="binding site" evidence="12">
    <location>
        <position position="886"/>
    </location>
    <ligand>
        <name>Zn(2+)</name>
        <dbReference type="ChEBI" id="CHEBI:29105"/>
    </ligand>
</feature>
<dbReference type="SUPFAM" id="SSF47323">
    <property type="entry name" value="Anticodon-binding domain of a subclass of class I aminoacyl-tRNA synthetases"/>
    <property type="match status" value="1"/>
</dbReference>
<feature type="domain" description="Methionyl/Valyl/Leucyl/Isoleucyl-tRNA synthetase anticodon-binding" evidence="15">
    <location>
        <begin position="677"/>
        <end position="828"/>
    </location>
</feature>
<dbReference type="CDD" id="cd00818">
    <property type="entry name" value="IleRS_core"/>
    <property type="match status" value="1"/>
</dbReference>
<comment type="function">
    <text evidence="10 12">Catalyzes the attachment of isoleucine to tRNA(Ile). As IleRS can inadvertently accommodate and process structurally similar amino acids such as valine, to avoid such errors it has two additional distinct tRNA(Ile)-dependent editing activities. One activity is designated as 'pretransfer' editing and involves the hydrolysis of activated Val-AMP. The other activity is designated 'posttransfer' editing and involves deacylation of mischarged Val-tRNA(Ile).</text>
</comment>
<dbReference type="SUPFAM" id="SSF52374">
    <property type="entry name" value="Nucleotidylyl transferase"/>
    <property type="match status" value="1"/>
</dbReference>
<dbReference type="GO" id="GO:0005524">
    <property type="term" value="F:ATP binding"/>
    <property type="evidence" value="ECO:0007669"/>
    <property type="project" value="UniProtKB-UniRule"/>
</dbReference>
<comment type="similarity">
    <text evidence="2 12">Belongs to the class-I aminoacyl-tRNA synthetase family. IleS type 1 subfamily.</text>
</comment>
<dbReference type="Gene3D" id="1.10.730.20">
    <property type="match status" value="1"/>
</dbReference>
<feature type="binding site" evidence="12">
    <location>
        <position position="909"/>
    </location>
    <ligand>
        <name>Zn(2+)</name>
        <dbReference type="ChEBI" id="CHEBI:29105"/>
    </ligand>
</feature>
<dbReference type="InterPro" id="IPR033708">
    <property type="entry name" value="Anticodon_Ile_BEm"/>
</dbReference>
<keyword evidence="8 12" id="KW-0648">Protein biosynthesis</keyword>
<keyword evidence="12" id="KW-0479">Metal-binding</keyword>
<evidence type="ECO:0000256" key="2">
    <source>
        <dbReference type="ARBA" id="ARBA00006887"/>
    </source>
</evidence>
<evidence type="ECO:0000256" key="1">
    <source>
        <dbReference type="ARBA" id="ARBA00004496"/>
    </source>
</evidence>
<dbReference type="EC" id="6.1.1.5" evidence="12"/>
<dbReference type="InterPro" id="IPR023585">
    <property type="entry name" value="Ile-tRNA-ligase_type1"/>
</dbReference>
<comment type="caution">
    <text evidence="16">The sequence shown here is derived from an EMBL/GenBank/DDBJ whole genome shotgun (WGS) entry which is preliminary data.</text>
</comment>
<dbReference type="Gene3D" id="3.90.740.10">
    <property type="entry name" value="Valyl/Leucyl/Isoleucyl-tRNA synthetase, editing domain"/>
    <property type="match status" value="1"/>
</dbReference>
<evidence type="ECO:0000256" key="12">
    <source>
        <dbReference type="HAMAP-Rule" id="MF_02002"/>
    </source>
</evidence>
<keyword evidence="4 12" id="KW-0963">Cytoplasm</keyword>
<dbReference type="GO" id="GO:0005829">
    <property type="term" value="C:cytosol"/>
    <property type="evidence" value="ECO:0007669"/>
    <property type="project" value="TreeGrafter"/>
</dbReference>
<feature type="domain" description="Aminoacyl-tRNA synthetase class Ia" evidence="13">
    <location>
        <begin position="27"/>
        <end position="633"/>
    </location>
</feature>
<dbReference type="FunFam" id="3.40.50.620:FF:000152">
    <property type="entry name" value="Isoleucine--tRNA ligase"/>
    <property type="match status" value="1"/>
</dbReference>
<dbReference type="Gene3D" id="3.40.50.620">
    <property type="entry name" value="HUPs"/>
    <property type="match status" value="2"/>
</dbReference>
<dbReference type="GO" id="GO:0006428">
    <property type="term" value="P:isoleucyl-tRNA aminoacylation"/>
    <property type="evidence" value="ECO:0007669"/>
    <property type="project" value="UniProtKB-UniRule"/>
</dbReference>
<dbReference type="InterPro" id="IPR050081">
    <property type="entry name" value="Ile-tRNA_ligase"/>
</dbReference>
<proteinExistence type="inferred from homology"/>
<dbReference type="GO" id="GO:0002161">
    <property type="term" value="F:aminoacyl-tRNA deacylase activity"/>
    <property type="evidence" value="ECO:0007669"/>
    <property type="project" value="InterPro"/>
</dbReference>
<dbReference type="PROSITE" id="PS00178">
    <property type="entry name" value="AA_TRNA_LIGASE_I"/>
    <property type="match status" value="1"/>
</dbReference>
<dbReference type="HAMAP" id="MF_02002">
    <property type="entry name" value="Ile_tRNA_synth_type1"/>
    <property type="match status" value="1"/>
</dbReference>
<dbReference type="InterPro" id="IPR014729">
    <property type="entry name" value="Rossmann-like_a/b/a_fold"/>
</dbReference>
<gene>
    <name evidence="12 16" type="primary">ileS</name>
    <name evidence="16" type="ORF">MF646_04575</name>
</gene>
<evidence type="ECO:0000259" key="13">
    <source>
        <dbReference type="Pfam" id="PF00133"/>
    </source>
</evidence>
<keyword evidence="17" id="KW-1185">Reference proteome</keyword>
<dbReference type="PANTHER" id="PTHR42765:SF1">
    <property type="entry name" value="ISOLEUCINE--TRNA LIGASE, MITOCHONDRIAL"/>
    <property type="match status" value="1"/>
</dbReference>
<evidence type="ECO:0000259" key="15">
    <source>
        <dbReference type="Pfam" id="PF08264"/>
    </source>
</evidence>
<comment type="cofactor">
    <cofactor evidence="12">
        <name>Zn(2+)</name>
        <dbReference type="ChEBI" id="CHEBI:29105"/>
    </cofactor>
    <text evidence="12">Binds 1 zinc ion per subunit.</text>
</comment>
<comment type="catalytic activity">
    <reaction evidence="11 12">
        <text>tRNA(Ile) + L-isoleucine + ATP = L-isoleucyl-tRNA(Ile) + AMP + diphosphate</text>
        <dbReference type="Rhea" id="RHEA:11060"/>
        <dbReference type="Rhea" id="RHEA-COMP:9666"/>
        <dbReference type="Rhea" id="RHEA-COMP:9695"/>
        <dbReference type="ChEBI" id="CHEBI:30616"/>
        <dbReference type="ChEBI" id="CHEBI:33019"/>
        <dbReference type="ChEBI" id="CHEBI:58045"/>
        <dbReference type="ChEBI" id="CHEBI:78442"/>
        <dbReference type="ChEBI" id="CHEBI:78528"/>
        <dbReference type="ChEBI" id="CHEBI:456215"/>
        <dbReference type="EC" id="6.1.1.5"/>
    </reaction>
</comment>
<evidence type="ECO:0000256" key="8">
    <source>
        <dbReference type="ARBA" id="ARBA00022917"/>
    </source>
</evidence>
<comment type="subunit">
    <text evidence="3 12">Monomer.</text>
</comment>
<name>A0A9X1ZXW4_9BACI</name>
<keyword evidence="12" id="KW-0862">Zinc</keyword>
<keyword evidence="5 12" id="KW-0436">Ligase</keyword>
<comment type="subcellular location">
    <subcellularLocation>
        <location evidence="1 12">Cytoplasm</location>
    </subcellularLocation>
</comment>
<evidence type="ECO:0000259" key="14">
    <source>
        <dbReference type="Pfam" id="PF06827"/>
    </source>
</evidence>
<evidence type="ECO:0000313" key="17">
    <source>
        <dbReference type="Proteomes" id="UP001139150"/>
    </source>
</evidence>
<evidence type="ECO:0000313" key="16">
    <source>
        <dbReference type="EMBL" id="MCL7746391.1"/>
    </source>
</evidence>
<dbReference type="GO" id="GO:0008270">
    <property type="term" value="F:zinc ion binding"/>
    <property type="evidence" value="ECO:0007669"/>
    <property type="project" value="UniProtKB-UniRule"/>
</dbReference>
<dbReference type="InterPro" id="IPR010663">
    <property type="entry name" value="Znf_FPG/IleRS"/>
</dbReference>
<evidence type="ECO:0000256" key="10">
    <source>
        <dbReference type="ARBA" id="ARBA00025217"/>
    </source>
</evidence>
<feature type="binding site" evidence="12">
    <location>
        <position position="553"/>
    </location>
    <ligand>
        <name>L-isoleucyl-5'-AMP</name>
        <dbReference type="ChEBI" id="CHEBI:178002"/>
    </ligand>
</feature>
<dbReference type="Pfam" id="PF00133">
    <property type="entry name" value="tRNA-synt_1"/>
    <property type="match status" value="1"/>
</dbReference>